<dbReference type="HOGENOM" id="CLU_3359697_0_0_1"/>
<proteinExistence type="predicted"/>
<dbReference type="Proteomes" id="UP000030751">
    <property type="component" value="Unassembled WGS sequence"/>
</dbReference>
<reference evidence="1" key="2">
    <citation type="submission" date="2012-05" db="EMBL/GenBank/DDBJ databases">
        <title>Annotation of the Genome Sequence of Fusarium oxysporum HDV247.</title>
        <authorList>
            <consortium name="The Broad Institute Genomics Platform"/>
            <person name="Ma L.-J."/>
            <person name="Corby-Kistler H."/>
            <person name="Broz K."/>
            <person name="Gale L.R."/>
            <person name="Jonkers W."/>
            <person name="O'Donnell K."/>
            <person name="Ploetz R."/>
            <person name="Steinberg C."/>
            <person name="Schwartz D.C."/>
            <person name="VanEtten H."/>
            <person name="Zhou S."/>
            <person name="Young S.K."/>
            <person name="Zeng Q."/>
            <person name="Gargeya S."/>
            <person name="Fitzgerald M."/>
            <person name="Abouelleil A."/>
            <person name="Alvarado L."/>
            <person name="Chapman S.B."/>
            <person name="Gainer-Dewar J."/>
            <person name="Goldberg J."/>
            <person name="Griggs A."/>
            <person name="Gujja S."/>
            <person name="Hansen M."/>
            <person name="Howarth C."/>
            <person name="Imamovic A."/>
            <person name="Ireland A."/>
            <person name="Larimer J."/>
            <person name="McCowan C."/>
            <person name="Murphy C."/>
            <person name="Pearson M."/>
            <person name="Poon T.W."/>
            <person name="Priest M."/>
            <person name="Roberts A."/>
            <person name="Saif S."/>
            <person name="Shea T."/>
            <person name="Sykes S."/>
            <person name="Wortman J."/>
            <person name="Nusbaum C."/>
            <person name="Birren B."/>
        </authorList>
    </citation>
    <scope>NUCLEOTIDE SEQUENCE</scope>
    <source>
        <strain evidence="1">HDV247</strain>
    </source>
</reference>
<sequence>MSRESNMVLWQAASAERAWRVNCEMPVVYQTGWDPR</sequence>
<gene>
    <name evidence="1" type="ORF">FOVG_18482</name>
</gene>
<reference evidence="1" key="1">
    <citation type="submission" date="2011-10" db="EMBL/GenBank/DDBJ databases">
        <title>The Genome Sequence of Fusarium oxysporum HDV247.</title>
        <authorList>
            <consortium name="The Broad Institute Genome Sequencing Platform"/>
            <person name="Ma L.-J."/>
            <person name="Gale L.R."/>
            <person name="Schwartz D.C."/>
            <person name="Zhou S."/>
            <person name="Corby-Kistler H."/>
            <person name="Young S.K."/>
            <person name="Zeng Q."/>
            <person name="Gargeya S."/>
            <person name="Fitzgerald M."/>
            <person name="Haas B."/>
            <person name="Abouelleil A."/>
            <person name="Alvarado L."/>
            <person name="Arachchi H.M."/>
            <person name="Berlin A."/>
            <person name="Brown A."/>
            <person name="Chapman S.B."/>
            <person name="Chen Z."/>
            <person name="Dunbar C."/>
            <person name="Freedman E."/>
            <person name="Gearin G."/>
            <person name="Goldberg J."/>
            <person name="Griggs A."/>
            <person name="Gujja S."/>
            <person name="Heiman D."/>
            <person name="Howarth C."/>
            <person name="Larson L."/>
            <person name="Lui A."/>
            <person name="MacDonald P.J.P."/>
            <person name="Montmayeur A."/>
            <person name="Murphy C."/>
            <person name="Neiman D."/>
            <person name="Pearson M."/>
            <person name="Priest M."/>
            <person name="Roberts A."/>
            <person name="Saif S."/>
            <person name="Shea T."/>
            <person name="Shenoy N."/>
            <person name="Sisk P."/>
            <person name="Stolte C."/>
            <person name="Sykes S."/>
            <person name="Wortman J."/>
            <person name="Nusbaum C."/>
            <person name="Birren B."/>
        </authorList>
    </citation>
    <scope>NUCLEOTIDE SEQUENCE [LARGE SCALE GENOMIC DNA]</scope>
    <source>
        <strain evidence="1">HDV247</strain>
    </source>
</reference>
<dbReference type="AlphaFoldDB" id="W9NJA3"/>
<accession>W9NJA3</accession>
<name>W9NJA3_FUSOX</name>
<evidence type="ECO:0000313" key="1">
    <source>
        <dbReference type="EMBL" id="EXA30102.1"/>
    </source>
</evidence>
<protein>
    <submittedName>
        <fullName evidence="1">Uncharacterized protein</fullName>
    </submittedName>
</protein>
<dbReference type="EMBL" id="JH651069">
    <property type="protein sequence ID" value="EXA30102.1"/>
    <property type="molecule type" value="Genomic_DNA"/>
</dbReference>
<organism evidence="1">
    <name type="scientific">Fusarium oxysporum f. sp. pisi HDV247</name>
    <dbReference type="NCBI Taxonomy" id="1080344"/>
    <lineage>
        <taxon>Eukaryota</taxon>
        <taxon>Fungi</taxon>
        <taxon>Dikarya</taxon>
        <taxon>Ascomycota</taxon>
        <taxon>Pezizomycotina</taxon>
        <taxon>Sordariomycetes</taxon>
        <taxon>Hypocreomycetidae</taxon>
        <taxon>Hypocreales</taxon>
        <taxon>Nectriaceae</taxon>
        <taxon>Fusarium</taxon>
        <taxon>Fusarium oxysporum species complex</taxon>
    </lineage>
</organism>